<evidence type="ECO:0000259" key="4">
    <source>
        <dbReference type="PROSITE" id="PS50883"/>
    </source>
</evidence>
<dbReference type="CDD" id="cd01948">
    <property type="entry name" value="EAL"/>
    <property type="match status" value="1"/>
</dbReference>
<sequence>MTLSLSLHNHAYLRRVSAFILVLCTLILFPAHALGAREPGFNQVFQGTDIPMLLIDPAQGNIIRANDAATKFYGYSAEQLKQRSIQQINTFTPEQVAAERRQAMMEGRNFFIFRHQLADGDIRTVEVYSHPYTFGGQTLLLSLIHDITPGRHAEQDLWHYQNTLEQMVDVQVEQIAHSRDVQVWILAGATLAQALAISWLVRNIRRRRQLEKQRKQDVAALELNSVRLKEAQRIARTGSWTLDHKHREWTCTEEMYRILGLDPGKGSVSYREALGCIHPDDRAQVAQAFSQAVASHTLYDINHRLLLRDGGIRYVHVIGENHYADDGSVVVTLGTVQDMTEQQLTQNALSALATEFATLSGEDFYRAVCRHLADALGLEYVFVAQLAEGREGVDVLAGWTDAGAMLPFGYSLKGTPCADLVAHDVCIHPQDIQSLYPDDLLLSDMGVTAYIGSTLKDKQQRSIGLLVGLSKQKLSNTELAYDLLQLFVDRVSAEMQRSQEESRRLQADQYRQIVLKFSSRFINLPLNEVDTAIEEAMREISLFIGADRCYLFEYDFAAGVVRNTHNWCKPGVLAYTNDEPMALDSCDAWVQQHLDGKAVMVGDISQLDDGPLVQILKSLGVKSLLDLPLTLQGRCIGVIGVDSAESTYQFGPQTVELLSLFAELLANLKLRQESESQLRLSASVFDNANEGIMIIDVDGCIARVNAAFTQTTGYTAEEATGRDAAFLSMDQGDPHHQVQWETLRSEGRWSGEVWNRHKDGMIYAVLQKINAFYNDVGILQGYVCLLSDITKLKHQQHQLERIAHYDALTALPNRTLLADRMQQAMVQANRHGTSMAILFIDLDGFKAVNDTHSHAVGDRLLVELAQRMKASLREEDTLARLGGDEFVAVLLDLANHDASLPVIERLRQAAAAPLTIDGRELSVSASIGVVFYPQRDVLDADQLLRQADQAMYQAKQAGKNRYYLFDVERDRALRDRHDHLESIREGLRRQEFVLYYQPKVNMRTGEVVGCEALIRWQHPLDGLLPPAAFLPVVENHPLSAEIGEWVLATALDQMVSWRREGMPLRVSVNIDAIHLQQPDFVRSLSEALSQRPEIRPKDLELEILETTALDDVVQVSTIIHDCMQLGVEFALDDFGTGYSSLTYLKRLPVQVLKIDRSFVRDMLDDADDLAILDGVIRLAGAFKRVVIAEGVESVEHGRALLKMGCDLGQGYAIAKPMPAADMKPWLDAWPMRHQAALAERSDDNADTDIASPQPLT</sequence>
<keyword evidence="7" id="KW-1185">Reference proteome</keyword>
<feature type="domain" description="PAC" evidence="3">
    <location>
        <begin position="749"/>
        <end position="801"/>
    </location>
</feature>
<dbReference type="PANTHER" id="PTHR44757:SF2">
    <property type="entry name" value="BIOFILM ARCHITECTURE MAINTENANCE PROTEIN MBAA"/>
    <property type="match status" value="1"/>
</dbReference>
<dbReference type="SMART" id="SM00086">
    <property type="entry name" value="PAC"/>
    <property type="match status" value="3"/>
</dbReference>
<dbReference type="InterPro" id="IPR000700">
    <property type="entry name" value="PAS-assoc_C"/>
</dbReference>
<comment type="caution">
    <text evidence="6">The sequence shown here is derived from an EMBL/GenBank/DDBJ whole genome shotgun (WGS) entry which is preliminary data.</text>
</comment>
<proteinExistence type="predicted"/>
<dbReference type="InterPro" id="IPR035965">
    <property type="entry name" value="PAS-like_dom_sf"/>
</dbReference>
<dbReference type="PANTHER" id="PTHR44757">
    <property type="entry name" value="DIGUANYLATE CYCLASE DGCP"/>
    <property type="match status" value="1"/>
</dbReference>
<dbReference type="SMART" id="SM00065">
    <property type="entry name" value="GAF"/>
    <property type="match status" value="2"/>
</dbReference>
<protein>
    <submittedName>
        <fullName evidence="6">PAS domain S-box-containing protein/diguanylate cyclase (GGDEF)-like protein</fullName>
    </submittedName>
</protein>
<dbReference type="SUPFAM" id="SSF55073">
    <property type="entry name" value="Nucleotide cyclase"/>
    <property type="match status" value="1"/>
</dbReference>
<dbReference type="InterPro" id="IPR029787">
    <property type="entry name" value="Nucleotide_cyclase"/>
</dbReference>
<dbReference type="InterPro" id="IPR043128">
    <property type="entry name" value="Rev_trsase/Diguanyl_cyclase"/>
</dbReference>
<dbReference type="InterPro" id="IPR052155">
    <property type="entry name" value="Biofilm_reg_signaling"/>
</dbReference>
<dbReference type="Pfam" id="PF01590">
    <property type="entry name" value="GAF"/>
    <property type="match status" value="2"/>
</dbReference>
<dbReference type="SMART" id="SM00267">
    <property type="entry name" value="GGDEF"/>
    <property type="match status" value="1"/>
</dbReference>
<dbReference type="Gene3D" id="3.30.450.20">
    <property type="entry name" value="PAS domain"/>
    <property type="match status" value="3"/>
</dbReference>
<dbReference type="InterPro" id="IPR035919">
    <property type="entry name" value="EAL_sf"/>
</dbReference>
<dbReference type="InterPro" id="IPR001610">
    <property type="entry name" value="PAC"/>
</dbReference>
<dbReference type="InterPro" id="IPR013655">
    <property type="entry name" value="PAS_fold_3"/>
</dbReference>
<evidence type="ECO:0000313" key="6">
    <source>
        <dbReference type="EMBL" id="PSL09517.1"/>
    </source>
</evidence>
<feature type="domain" description="GGDEF" evidence="5">
    <location>
        <begin position="833"/>
        <end position="967"/>
    </location>
</feature>
<evidence type="ECO:0000259" key="2">
    <source>
        <dbReference type="PROSITE" id="PS50112"/>
    </source>
</evidence>
<dbReference type="CDD" id="cd01949">
    <property type="entry name" value="GGDEF"/>
    <property type="match status" value="1"/>
</dbReference>
<dbReference type="Pfam" id="PF13426">
    <property type="entry name" value="PAS_9"/>
    <property type="match status" value="2"/>
</dbReference>
<feature type="domain" description="PAC" evidence="3">
    <location>
        <begin position="299"/>
        <end position="351"/>
    </location>
</feature>
<dbReference type="AlphaFoldDB" id="A0A2P8EJ92"/>
<dbReference type="Pfam" id="PF08447">
    <property type="entry name" value="PAS_3"/>
    <property type="match status" value="1"/>
</dbReference>
<dbReference type="Gene3D" id="2.10.70.100">
    <property type="match status" value="1"/>
</dbReference>
<dbReference type="SUPFAM" id="SSF55785">
    <property type="entry name" value="PYP-like sensor domain (PAS domain)"/>
    <property type="match status" value="3"/>
</dbReference>
<dbReference type="SUPFAM" id="SSF141868">
    <property type="entry name" value="EAL domain-like"/>
    <property type="match status" value="1"/>
</dbReference>
<dbReference type="RefSeq" id="WP_146140029.1">
    <property type="nucleotide sequence ID" value="NZ_PYGI01000031.1"/>
</dbReference>
<reference evidence="6 7" key="1">
    <citation type="submission" date="2018-03" db="EMBL/GenBank/DDBJ databases">
        <title>Genomic Encyclopedia of Archaeal and Bacterial Type Strains, Phase II (KMG-II): from individual species to whole genera.</title>
        <authorList>
            <person name="Goeker M."/>
        </authorList>
    </citation>
    <scope>NUCLEOTIDE SEQUENCE [LARGE SCALE GENOMIC DNA]</scope>
    <source>
        <strain evidence="6 7">DSM 17586</strain>
    </source>
</reference>
<dbReference type="InterPro" id="IPR003018">
    <property type="entry name" value="GAF"/>
</dbReference>
<dbReference type="Gene3D" id="3.30.450.40">
    <property type="match status" value="1"/>
</dbReference>
<dbReference type="CDD" id="cd00130">
    <property type="entry name" value="PAS"/>
    <property type="match status" value="3"/>
</dbReference>
<dbReference type="Gene3D" id="3.20.20.450">
    <property type="entry name" value="EAL domain"/>
    <property type="match status" value="1"/>
</dbReference>
<dbReference type="PROSITE" id="PS50883">
    <property type="entry name" value="EAL"/>
    <property type="match status" value="1"/>
</dbReference>
<dbReference type="PROSITE" id="PS50112">
    <property type="entry name" value="PAS"/>
    <property type="match status" value="2"/>
</dbReference>
<dbReference type="SMART" id="SM00052">
    <property type="entry name" value="EAL"/>
    <property type="match status" value="1"/>
</dbReference>
<dbReference type="InterPro" id="IPR001633">
    <property type="entry name" value="EAL_dom"/>
</dbReference>
<dbReference type="InterPro" id="IPR000014">
    <property type="entry name" value="PAS"/>
</dbReference>
<feature type="domain" description="PAS" evidence="2">
    <location>
        <begin position="677"/>
        <end position="722"/>
    </location>
</feature>
<dbReference type="Pfam" id="PF00563">
    <property type="entry name" value="EAL"/>
    <property type="match status" value="1"/>
</dbReference>
<feature type="domain" description="PAS" evidence="2">
    <location>
        <begin position="37"/>
        <end position="94"/>
    </location>
</feature>
<dbReference type="OrthoDB" id="9176779at2"/>
<evidence type="ECO:0000256" key="1">
    <source>
        <dbReference type="ARBA" id="ARBA00001946"/>
    </source>
</evidence>
<dbReference type="Pfam" id="PF00990">
    <property type="entry name" value="GGDEF"/>
    <property type="match status" value="1"/>
</dbReference>
<dbReference type="Proteomes" id="UP000242133">
    <property type="component" value="Unassembled WGS sequence"/>
</dbReference>
<evidence type="ECO:0000259" key="3">
    <source>
        <dbReference type="PROSITE" id="PS50113"/>
    </source>
</evidence>
<dbReference type="SUPFAM" id="SSF55781">
    <property type="entry name" value="GAF domain-like"/>
    <property type="match status" value="2"/>
</dbReference>
<accession>A0A2P8EJ92</accession>
<organism evidence="6 7">
    <name type="scientific">Marinobacterium halophilum</name>
    <dbReference type="NCBI Taxonomy" id="267374"/>
    <lineage>
        <taxon>Bacteria</taxon>
        <taxon>Pseudomonadati</taxon>
        <taxon>Pseudomonadota</taxon>
        <taxon>Gammaproteobacteria</taxon>
        <taxon>Oceanospirillales</taxon>
        <taxon>Oceanospirillaceae</taxon>
        <taxon>Marinobacterium</taxon>
    </lineage>
</organism>
<dbReference type="FunFam" id="3.30.70.270:FF:000001">
    <property type="entry name" value="Diguanylate cyclase domain protein"/>
    <property type="match status" value="1"/>
</dbReference>
<evidence type="ECO:0000259" key="5">
    <source>
        <dbReference type="PROSITE" id="PS50887"/>
    </source>
</evidence>
<dbReference type="InterPro" id="IPR000160">
    <property type="entry name" value="GGDEF_dom"/>
</dbReference>
<dbReference type="PROSITE" id="PS50887">
    <property type="entry name" value="GGDEF"/>
    <property type="match status" value="1"/>
</dbReference>
<dbReference type="EMBL" id="PYGI01000031">
    <property type="protein sequence ID" value="PSL09517.1"/>
    <property type="molecule type" value="Genomic_DNA"/>
</dbReference>
<name>A0A2P8EJ92_9GAMM</name>
<dbReference type="SMART" id="SM00091">
    <property type="entry name" value="PAS"/>
    <property type="match status" value="3"/>
</dbReference>
<feature type="domain" description="EAL" evidence="4">
    <location>
        <begin position="976"/>
        <end position="1230"/>
    </location>
</feature>
<dbReference type="NCBIfam" id="TIGR00229">
    <property type="entry name" value="sensory_box"/>
    <property type="match status" value="2"/>
</dbReference>
<gene>
    <name evidence="6" type="ORF">CLV44_13112</name>
</gene>
<comment type="cofactor">
    <cofactor evidence="1">
        <name>Mg(2+)</name>
        <dbReference type="ChEBI" id="CHEBI:18420"/>
    </cofactor>
</comment>
<dbReference type="PROSITE" id="PS50113">
    <property type="entry name" value="PAC"/>
    <property type="match status" value="2"/>
</dbReference>
<dbReference type="NCBIfam" id="TIGR00254">
    <property type="entry name" value="GGDEF"/>
    <property type="match status" value="1"/>
</dbReference>
<dbReference type="GO" id="GO:0003824">
    <property type="term" value="F:catalytic activity"/>
    <property type="evidence" value="ECO:0007669"/>
    <property type="project" value="UniProtKB-ARBA"/>
</dbReference>
<dbReference type="Gene3D" id="3.30.70.270">
    <property type="match status" value="1"/>
</dbReference>
<dbReference type="InterPro" id="IPR029016">
    <property type="entry name" value="GAF-like_dom_sf"/>
</dbReference>
<evidence type="ECO:0000313" key="7">
    <source>
        <dbReference type="Proteomes" id="UP000242133"/>
    </source>
</evidence>